<feature type="region of interest" description="Disordered" evidence="1">
    <location>
        <begin position="17"/>
        <end position="36"/>
    </location>
</feature>
<dbReference type="Proteomes" id="UP000677082">
    <property type="component" value="Unassembled WGS sequence"/>
</dbReference>
<comment type="caution">
    <text evidence="2">The sequence shown here is derived from an EMBL/GenBank/DDBJ whole genome shotgun (WGS) entry which is preliminary data.</text>
</comment>
<organism evidence="2 3">
    <name type="scientific">Paractinoplanes toevensis</name>
    <dbReference type="NCBI Taxonomy" id="571911"/>
    <lineage>
        <taxon>Bacteria</taxon>
        <taxon>Bacillati</taxon>
        <taxon>Actinomycetota</taxon>
        <taxon>Actinomycetes</taxon>
        <taxon>Micromonosporales</taxon>
        <taxon>Micromonosporaceae</taxon>
        <taxon>Paractinoplanes</taxon>
    </lineage>
</organism>
<reference evidence="2 3" key="1">
    <citation type="submission" date="2021-03" db="EMBL/GenBank/DDBJ databases">
        <title>Whole genome shotgun sequence of Actinoplanes toevensis NBRC 105298.</title>
        <authorList>
            <person name="Komaki H."/>
            <person name="Tamura T."/>
        </authorList>
    </citation>
    <scope>NUCLEOTIDE SEQUENCE [LARGE SCALE GENOMIC DNA]</scope>
    <source>
        <strain evidence="2 3">NBRC 105298</strain>
    </source>
</reference>
<accession>A0A919T6D4</accession>
<dbReference type="AlphaFoldDB" id="A0A919T6D4"/>
<sequence>MPRGFRVLDGLRPRTTETASSRILRRPDNYDDGLTPGGNLHAGLIRALRHPVC</sequence>
<dbReference type="RefSeq" id="WP_213005826.1">
    <property type="nucleotide sequence ID" value="NZ_BOQN01000021.1"/>
</dbReference>
<evidence type="ECO:0000313" key="2">
    <source>
        <dbReference type="EMBL" id="GIM89865.1"/>
    </source>
</evidence>
<proteinExistence type="predicted"/>
<dbReference type="EMBL" id="BOQN01000021">
    <property type="protein sequence ID" value="GIM89865.1"/>
    <property type="molecule type" value="Genomic_DNA"/>
</dbReference>
<gene>
    <name evidence="2" type="ORF">Ato02nite_016580</name>
</gene>
<keyword evidence="3" id="KW-1185">Reference proteome</keyword>
<protein>
    <submittedName>
        <fullName evidence="2">Uncharacterized protein</fullName>
    </submittedName>
</protein>
<name>A0A919T6D4_9ACTN</name>
<evidence type="ECO:0000313" key="3">
    <source>
        <dbReference type="Proteomes" id="UP000677082"/>
    </source>
</evidence>
<evidence type="ECO:0000256" key="1">
    <source>
        <dbReference type="SAM" id="MobiDB-lite"/>
    </source>
</evidence>